<dbReference type="Proteomes" id="UP000001542">
    <property type="component" value="Unassembled WGS sequence"/>
</dbReference>
<dbReference type="InterPro" id="IPR001487">
    <property type="entry name" value="Bromodomain"/>
</dbReference>
<dbReference type="Pfam" id="PF00439">
    <property type="entry name" value="Bromodomain"/>
    <property type="match status" value="1"/>
</dbReference>
<evidence type="ECO:0000313" key="4">
    <source>
        <dbReference type="EMBL" id="EAY14010.1"/>
    </source>
</evidence>
<evidence type="ECO:0000259" key="3">
    <source>
        <dbReference type="PROSITE" id="PS50014"/>
    </source>
</evidence>
<proteinExistence type="predicted"/>
<dbReference type="GO" id="GO:0005634">
    <property type="term" value="C:nucleus"/>
    <property type="evidence" value="ECO:0000318"/>
    <property type="project" value="GO_Central"/>
</dbReference>
<dbReference type="CDD" id="cd04369">
    <property type="entry name" value="Bromodomain"/>
    <property type="match status" value="1"/>
</dbReference>
<dbReference type="EMBL" id="DS113276">
    <property type="protein sequence ID" value="EAY14010.1"/>
    <property type="molecule type" value="Genomic_DNA"/>
</dbReference>
<dbReference type="PANTHER" id="PTHR22880">
    <property type="entry name" value="FALZ-RELATED BROMODOMAIN-CONTAINING PROTEINS"/>
    <property type="match status" value="1"/>
</dbReference>
<organism evidence="4 5">
    <name type="scientific">Trichomonas vaginalis (strain ATCC PRA-98 / G3)</name>
    <dbReference type="NCBI Taxonomy" id="412133"/>
    <lineage>
        <taxon>Eukaryota</taxon>
        <taxon>Metamonada</taxon>
        <taxon>Parabasalia</taxon>
        <taxon>Trichomonadida</taxon>
        <taxon>Trichomonadidae</taxon>
        <taxon>Trichomonas</taxon>
    </lineage>
</organism>
<dbReference type="GO" id="GO:0006338">
    <property type="term" value="P:chromatin remodeling"/>
    <property type="evidence" value="ECO:0000318"/>
    <property type="project" value="GO_Central"/>
</dbReference>
<dbReference type="GO" id="GO:0000785">
    <property type="term" value="C:chromatin"/>
    <property type="evidence" value="ECO:0000318"/>
    <property type="project" value="GO_Central"/>
</dbReference>
<evidence type="ECO:0000256" key="1">
    <source>
        <dbReference type="ARBA" id="ARBA00023117"/>
    </source>
</evidence>
<evidence type="ECO:0000256" key="2">
    <source>
        <dbReference type="PROSITE-ProRule" id="PRU00035"/>
    </source>
</evidence>
<reference evidence="4" key="2">
    <citation type="journal article" date="2007" name="Science">
        <title>Draft genome sequence of the sexually transmitted pathogen Trichomonas vaginalis.</title>
        <authorList>
            <person name="Carlton J.M."/>
            <person name="Hirt R.P."/>
            <person name="Silva J.C."/>
            <person name="Delcher A.L."/>
            <person name="Schatz M."/>
            <person name="Zhao Q."/>
            <person name="Wortman J.R."/>
            <person name="Bidwell S.L."/>
            <person name="Alsmark U.C.M."/>
            <person name="Besteiro S."/>
            <person name="Sicheritz-Ponten T."/>
            <person name="Noel C.J."/>
            <person name="Dacks J.B."/>
            <person name="Foster P.G."/>
            <person name="Simillion C."/>
            <person name="Van de Peer Y."/>
            <person name="Miranda-Saavedra D."/>
            <person name="Barton G.J."/>
            <person name="Westrop G.D."/>
            <person name="Mueller S."/>
            <person name="Dessi D."/>
            <person name="Fiori P.L."/>
            <person name="Ren Q."/>
            <person name="Paulsen I."/>
            <person name="Zhang H."/>
            <person name="Bastida-Corcuera F.D."/>
            <person name="Simoes-Barbosa A."/>
            <person name="Brown M.T."/>
            <person name="Hayes R.D."/>
            <person name="Mukherjee M."/>
            <person name="Okumura C.Y."/>
            <person name="Schneider R."/>
            <person name="Smith A.J."/>
            <person name="Vanacova S."/>
            <person name="Villalvazo M."/>
            <person name="Haas B.J."/>
            <person name="Pertea M."/>
            <person name="Feldblyum T.V."/>
            <person name="Utterback T.R."/>
            <person name="Shu C.L."/>
            <person name="Osoegawa K."/>
            <person name="de Jong P.J."/>
            <person name="Hrdy I."/>
            <person name="Horvathova L."/>
            <person name="Zubacova Z."/>
            <person name="Dolezal P."/>
            <person name="Malik S.B."/>
            <person name="Logsdon J.M. Jr."/>
            <person name="Henze K."/>
            <person name="Gupta A."/>
            <person name="Wang C.C."/>
            <person name="Dunne R.L."/>
            <person name="Upcroft J.A."/>
            <person name="Upcroft P."/>
            <person name="White O."/>
            <person name="Salzberg S.L."/>
            <person name="Tang P."/>
            <person name="Chiu C.-H."/>
            <person name="Lee Y.-S."/>
            <person name="Embley T.M."/>
            <person name="Coombs G.H."/>
            <person name="Mottram J.C."/>
            <person name="Tachezy J."/>
            <person name="Fraser-Liggett C.M."/>
            <person name="Johnson P.J."/>
        </authorList>
    </citation>
    <scope>NUCLEOTIDE SEQUENCE [LARGE SCALE GENOMIC DNA]</scope>
    <source>
        <strain evidence="4">G3</strain>
    </source>
</reference>
<dbReference type="InParanoid" id="A2DZV1"/>
<dbReference type="STRING" id="5722.A2DZV1"/>
<dbReference type="OrthoDB" id="10256279at2759"/>
<sequence length="227" mass="26635">MSLATHQAELRVCQEITQELMQMPCAVLFNEPVKAKLKDYERYVKVIKNPQDLGTILKRLQSSEYQNYQQWEKDIALVWSNAEAYNGKDSYVTQIARHMAKQCESMKKRISMQKISGWMKYLYIWREKLDKLLVSPPQSSTIRFFPDIKYIPPEYKPLTSKEKDQLIEQSRIVAKGDDLKHIAKIVELDPQGEIKDDNVVINVDLLSPKTLYSLQKFYKKRVSELNE</sequence>
<name>A2DZV1_TRIV3</name>
<dbReference type="SMR" id="A2DZV1"/>
<reference evidence="4" key="1">
    <citation type="submission" date="2006-10" db="EMBL/GenBank/DDBJ databases">
        <authorList>
            <person name="Amadeo P."/>
            <person name="Zhao Q."/>
            <person name="Wortman J."/>
            <person name="Fraser-Liggett C."/>
            <person name="Carlton J."/>
        </authorList>
    </citation>
    <scope>NUCLEOTIDE SEQUENCE</scope>
    <source>
        <strain evidence="4">G3</strain>
    </source>
</reference>
<protein>
    <submittedName>
        <fullName evidence="4">Bromodomain containing protein</fullName>
    </submittedName>
</protein>
<dbReference type="VEuPathDB" id="TrichDB:TVAG_478350"/>
<dbReference type="InterPro" id="IPR036427">
    <property type="entry name" value="Bromodomain-like_sf"/>
</dbReference>
<keyword evidence="5" id="KW-1185">Reference proteome</keyword>
<gene>
    <name evidence="4" type="ORF">TVAG_478350</name>
</gene>
<dbReference type="GO" id="GO:0006355">
    <property type="term" value="P:regulation of DNA-templated transcription"/>
    <property type="evidence" value="ECO:0000318"/>
    <property type="project" value="GO_Central"/>
</dbReference>
<dbReference type="PROSITE" id="PS50014">
    <property type="entry name" value="BROMODOMAIN_2"/>
    <property type="match status" value="1"/>
</dbReference>
<dbReference type="AlphaFoldDB" id="A2DZV1"/>
<keyword evidence="1 2" id="KW-0103">Bromodomain</keyword>
<dbReference type="SMART" id="SM00297">
    <property type="entry name" value="BROMO"/>
    <property type="match status" value="1"/>
</dbReference>
<dbReference type="Gene3D" id="1.20.920.10">
    <property type="entry name" value="Bromodomain-like"/>
    <property type="match status" value="1"/>
</dbReference>
<feature type="domain" description="Bromo" evidence="3">
    <location>
        <begin position="21"/>
        <end position="93"/>
    </location>
</feature>
<dbReference type="PANTHER" id="PTHR22880:SF225">
    <property type="entry name" value="BROMODOMAIN-CONTAINING PROTEIN BET-1-RELATED"/>
    <property type="match status" value="1"/>
</dbReference>
<dbReference type="RefSeq" id="XP_001326233.1">
    <property type="nucleotide sequence ID" value="XM_001326198.1"/>
</dbReference>
<accession>A2DZV1</accession>
<dbReference type="PRINTS" id="PR00503">
    <property type="entry name" value="BROMODOMAIN"/>
</dbReference>
<dbReference type="KEGG" id="tva:4771990"/>
<dbReference type="VEuPathDB" id="TrichDB:TVAGG3_0536810"/>
<evidence type="ECO:0000313" key="5">
    <source>
        <dbReference type="Proteomes" id="UP000001542"/>
    </source>
</evidence>
<dbReference type="SUPFAM" id="SSF47370">
    <property type="entry name" value="Bromodomain"/>
    <property type="match status" value="1"/>
</dbReference>
<dbReference type="InterPro" id="IPR050935">
    <property type="entry name" value="Bromo_chromatin_reader"/>
</dbReference>